<dbReference type="PROSITE" id="PS00600">
    <property type="entry name" value="AA_TRANSFER_CLASS_3"/>
    <property type="match status" value="1"/>
</dbReference>
<dbReference type="GO" id="GO:0006526">
    <property type="term" value="P:L-arginine biosynthetic process"/>
    <property type="evidence" value="ECO:0007669"/>
    <property type="project" value="UniProtKB-UniRule"/>
</dbReference>
<keyword evidence="9" id="KW-1185">Reference proteome</keyword>
<feature type="binding site" evidence="7">
    <location>
        <position position="279"/>
    </location>
    <ligand>
        <name>N(2)-acetyl-L-ornithine</name>
        <dbReference type="ChEBI" id="CHEBI:57805"/>
    </ligand>
</feature>
<dbReference type="RefSeq" id="WP_139796485.1">
    <property type="nucleotide sequence ID" value="NZ_FWXF01000003.1"/>
</dbReference>
<name>A0A1W1X8G7_9BACT</name>
<keyword evidence="4 7" id="KW-0663">Pyridoxal phosphate</keyword>
<dbReference type="FunFam" id="3.40.640.10:FF:000004">
    <property type="entry name" value="Acetylornithine aminotransferase"/>
    <property type="match status" value="1"/>
</dbReference>
<keyword evidence="7" id="KW-0055">Arginine biosynthesis</keyword>
<dbReference type="CDD" id="cd00610">
    <property type="entry name" value="OAT_like"/>
    <property type="match status" value="1"/>
</dbReference>
<dbReference type="Gene3D" id="3.40.640.10">
    <property type="entry name" value="Type I PLP-dependent aspartate aminotransferase-like (Major domain)"/>
    <property type="match status" value="1"/>
</dbReference>
<sequence length="398" mass="43697">MSQLIMELCDRLVCNTYARYPVTFERGAGCRLWDTEGEEYVDFVAGIAVCNLGHSHPEVARVVCEQAQKLVHVSNLFYTGPQVHLAQMLIERSFADKVFFANSGAEANEAAIKLARKYSRDKYGPGRFHVITMEDSFHGRTLATLSATGQEKVHQGFDPLVEGFHYVPYNSVEAVERAITEKTCAVLVEPIQGEGGVRIGDLDYFRALRELCTAKDILLIFDEVQTGMGRTGTLFAYEQLGVTPDVMTLAKALGNGLPIGAMLATAQAAQAFTPGSHASTFGGTPLVTAAAAKVLEIISDEDFLSQVRDTGRYFLERLEDLRDRHSGLIRDARGRGLMLALELVGPGKTVVDRCLEKGVIINCTHETVLRFVPPLVVSRQEIDRVADTLDTVLKELEG</sequence>
<dbReference type="InterPro" id="IPR015421">
    <property type="entry name" value="PyrdxlP-dep_Trfase_major"/>
</dbReference>
<keyword evidence="1 7" id="KW-0032">Aminotransferase</keyword>
<evidence type="ECO:0000256" key="4">
    <source>
        <dbReference type="ARBA" id="ARBA00022898"/>
    </source>
</evidence>
<dbReference type="GO" id="GO:0003992">
    <property type="term" value="F:N2-acetyl-L-ornithine:2-oxoglutarate 5-aminotransferase activity"/>
    <property type="evidence" value="ECO:0007669"/>
    <property type="project" value="UniProtKB-UniRule"/>
</dbReference>
<dbReference type="PIRSF" id="PIRSF000521">
    <property type="entry name" value="Transaminase_4ab_Lys_Orn"/>
    <property type="match status" value="1"/>
</dbReference>
<comment type="catalytic activity">
    <reaction evidence="6">
        <text>taurine + pyruvate = sulfoacetaldehyde + L-alanine</text>
        <dbReference type="Rhea" id="RHEA:10420"/>
        <dbReference type="ChEBI" id="CHEBI:15361"/>
        <dbReference type="ChEBI" id="CHEBI:57972"/>
        <dbReference type="ChEBI" id="CHEBI:58246"/>
        <dbReference type="ChEBI" id="CHEBI:507393"/>
        <dbReference type="EC" id="2.6.1.77"/>
    </reaction>
    <physiologicalReaction direction="left-to-right" evidence="6">
        <dbReference type="Rhea" id="RHEA:10421"/>
    </physiologicalReaction>
</comment>
<dbReference type="EC" id="2.6.1.11" evidence="7"/>
<evidence type="ECO:0000313" key="8">
    <source>
        <dbReference type="EMBL" id="SMC20124.1"/>
    </source>
</evidence>
<comment type="pathway">
    <text evidence="7">Amino-acid biosynthesis; L-arginine biosynthesis; N(2)-acetyl-L-ornithine from L-glutamate: step 4/4.</text>
</comment>
<dbReference type="OrthoDB" id="9801834at2"/>
<feature type="binding site" evidence="7">
    <location>
        <position position="140"/>
    </location>
    <ligand>
        <name>N(2)-acetyl-L-ornithine</name>
        <dbReference type="ChEBI" id="CHEBI:57805"/>
    </ligand>
</feature>
<keyword evidence="3 7" id="KW-0808">Transferase</keyword>
<comment type="catalytic activity">
    <reaction evidence="7">
        <text>N(2)-acetyl-L-ornithine + 2-oxoglutarate = N-acetyl-L-glutamate 5-semialdehyde + L-glutamate</text>
        <dbReference type="Rhea" id="RHEA:18049"/>
        <dbReference type="ChEBI" id="CHEBI:16810"/>
        <dbReference type="ChEBI" id="CHEBI:29123"/>
        <dbReference type="ChEBI" id="CHEBI:29985"/>
        <dbReference type="ChEBI" id="CHEBI:57805"/>
        <dbReference type="EC" id="2.6.1.11"/>
    </reaction>
</comment>
<feature type="binding site" evidence="7">
    <location>
        <position position="280"/>
    </location>
    <ligand>
        <name>pyridoxal 5'-phosphate</name>
        <dbReference type="ChEBI" id="CHEBI:597326"/>
    </ligand>
</feature>
<dbReference type="AlphaFoldDB" id="A0A1W1X8G7"/>
<comment type="miscellaneous">
    <text evidence="7">May also have succinyldiaminopimelate aminotransferase activity, thus carrying out the corresponding step in lysine biosynthesis.</text>
</comment>
<evidence type="ECO:0000256" key="2">
    <source>
        <dbReference type="ARBA" id="ARBA00022605"/>
    </source>
</evidence>
<gene>
    <name evidence="7" type="primary">argD</name>
    <name evidence="8" type="ORF">SAMN02746041_00827</name>
</gene>
<proteinExistence type="inferred from homology"/>
<keyword evidence="5" id="KW-0670">Pyruvate</keyword>
<feature type="binding site" evidence="7">
    <location>
        <begin position="104"/>
        <end position="105"/>
    </location>
    <ligand>
        <name>pyridoxal 5'-phosphate</name>
        <dbReference type="ChEBI" id="CHEBI:597326"/>
    </ligand>
</feature>
<dbReference type="InterPro" id="IPR005814">
    <property type="entry name" value="Aminotrans_3"/>
</dbReference>
<feature type="binding site" evidence="7">
    <location>
        <begin position="222"/>
        <end position="225"/>
    </location>
    <ligand>
        <name>pyridoxal 5'-phosphate</name>
        <dbReference type="ChEBI" id="CHEBI:597326"/>
    </ligand>
</feature>
<dbReference type="InterPro" id="IPR050103">
    <property type="entry name" value="Class-III_PLP-dep_AT"/>
</dbReference>
<dbReference type="GO" id="GO:0030170">
    <property type="term" value="F:pyridoxal phosphate binding"/>
    <property type="evidence" value="ECO:0007669"/>
    <property type="project" value="InterPro"/>
</dbReference>
<reference evidence="8 9" key="1">
    <citation type="submission" date="2017-04" db="EMBL/GenBank/DDBJ databases">
        <authorList>
            <person name="Afonso C.L."/>
            <person name="Miller P.J."/>
            <person name="Scott M.A."/>
            <person name="Spackman E."/>
            <person name="Goraichik I."/>
            <person name="Dimitrov K.M."/>
            <person name="Suarez D.L."/>
            <person name="Swayne D.E."/>
        </authorList>
    </citation>
    <scope>NUCLEOTIDE SEQUENCE [LARGE SCALE GENOMIC DNA]</scope>
    <source>
        <strain evidence="8 9">DSM 13146</strain>
    </source>
</reference>
<dbReference type="InterPro" id="IPR015422">
    <property type="entry name" value="PyrdxlP-dep_Trfase_small"/>
</dbReference>
<dbReference type="InterPro" id="IPR004636">
    <property type="entry name" value="AcOrn/SuccOrn_fam"/>
</dbReference>
<organism evidence="8 9">
    <name type="scientific">Desulfacinum hydrothermale DSM 13146</name>
    <dbReference type="NCBI Taxonomy" id="1121390"/>
    <lineage>
        <taxon>Bacteria</taxon>
        <taxon>Pseudomonadati</taxon>
        <taxon>Thermodesulfobacteriota</taxon>
        <taxon>Syntrophobacteria</taxon>
        <taxon>Syntrophobacterales</taxon>
        <taxon>Syntrophobacteraceae</taxon>
        <taxon>Desulfacinum</taxon>
    </lineage>
</organism>
<dbReference type="STRING" id="1121390.SAMN02746041_00827"/>
<dbReference type="SUPFAM" id="SSF53383">
    <property type="entry name" value="PLP-dependent transferases"/>
    <property type="match status" value="1"/>
</dbReference>
<dbReference type="GO" id="GO:0042802">
    <property type="term" value="F:identical protein binding"/>
    <property type="evidence" value="ECO:0007669"/>
    <property type="project" value="TreeGrafter"/>
</dbReference>
<dbReference type="UniPathway" id="UPA00068">
    <property type="reaction ID" value="UER00109"/>
</dbReference>
<evidence type="ECO:0000256" key="7">
    <source>
        <dbReference type="HAMAP-Rule" id="MF_01107"/>
    </source>
</evidence>
<dbReference type="HAMAP" id="MF_01107">
    <property type="entry name" value="ArgD_aminotrans_3"/>
    <property type="match status" value="1"/>
</dbReference>
<dbReference type="PANTHER" id="PTHR11986">
    <property type="entry name" value="AMINOTRANSFERASE CLASS III"/>
    <property type="match status" value="1"/>
</dbReference>
<dbReference type="Proteomes" id="UP000192783">
    <property type="component" value="Unassembled WGS sequence"/>
</dbReference>
<comment type="subcellular location">
    <subcellularLocation>
        <location evidence="7">Cytoplasm</location>
    </subcellularLocation>
</comment>
<evidence type="ECO:0000256" key="5">
    <source>
        <dbReference type="ARBA" id="ARBA00023317"/>
    </source>
</evidence>
<keyword evidence="2 7" id="KW-0028">Amino-acid biosynthesis</keyword>
<dbReference type="NCBIfam" id="TIGR00707">
    <property type="entry name" value="argD"/>
    <property type="match status" value="1"/>
</dbReference>
<dbReference type="EMBL" id="FWXF01000003">
    <property type="protein sequence ID" value="SMC20124.1"/>
    <property type="molecule type" value="Genomic_DNA"/>
</dbReference>
<evidence type="ECO:0000313" key="9">
    <source>
        <dbReference type="Proteomes" id="UP000192783"/>
    </source>
</evidence>
<dbReference type="InterPro" id="IPR049704">
    <property type="entry name" value="Aminotrans_3_PPA_site"/>
</dbReference>
<evidence type="ECO:0000256" key="3">
    <source>
        <dbReference type="ARBA" id="ARBA00022679"/>
    </source>
</evidence>
<feature type="binding site" evidence="7">
    <location>
        <position position="137"/>
    </location>
    <ligand>
        <name>pyridoxal 5'-phosphate</name>
        <dbReference type="ChEBI" id="CHEBI:597326"/>
    </ligand>
</feature>
<dbReference type="GO" id="GO:0005737">
    <property type="term" value="C:cytoplasm"/>
    <property type="evidence" value="ECO:0007669"/>
    <property type="project" value="UniProtKB-SubCell"/>
</dbReference>
<dbReference type="InterPro" id="IPR015424">
    <property type="entry name" value="PyrdxlP-dep_Trfase"/>
</dbReference>
<evidence type="ECO:0000256" key="6">
    <source>
        <dbReference type="ARBA" id="ARBA00052998"/>
    </source>
</evidence>
<protein>
    <recommendedName>
        <fullName evidence="7">Acetylornithine aminotransferase</fullName>
        <shortName evidence="7">ACOAT</shortName>
        <ecNumber evidence="7">2.6.1.11</ecNumber>
    </recommendedName>
</protein>
<accession>A0A1W1X8G7</accession>
<dbReference type="NCBIfam" id="NF002325">
    <property type="entry name" value="PRK01278.1"/>
    <property type="match status" value="1"/>
</dbReference>
<comment type="subunit">
    <text evidence="7">Homodimer.</text>
</comment>
<comment type="cofactor">
    <cofactor evidence="7">
        <name>pyridoxal 5'-phosphate</name>
        <dbReference type="ChEBI" id="CHEBI:597326"/>
    </cofactor>
    <text evidence="7">Binds 1 pyridoxal phosphate per subunit.</text>
</comment>
<dbReference type="PANTHER" id="PTHR11986:SF79">
    <property type="entry name" value="ACETYLORNITHINE AMINOTRANSFERASE, MITOCHONDRIAL"/>
    <property type="match status" value="1"/>
</dbReference>
<evidence type="ECO:0000256" key="1">
    <source>
        <dbReference type="ARBA" id="ARBA00022576"/>
    </source>
</evidence>
<feature type="modified residue" description="N6-(pyridoxal phosphate)lysine" evidence="7">
    <location>
        <position position="251"/>
    </location>
</feature>
<dbReference type="Pfam" id="PF00202">
    <property type="entry name" value="Aminotran_3"/>
    <property type="match status" value="1"/>
</dbReference>
<dbReference type="GO" id="GO:0031299">
    <property type="term" value="F:taurine-pyruvate aminotransferase activity"/>
    <property type="evidence" value="ECO:0007669"/>
    <property type="project" value="UniProtKB-EC"/>
</dbReference>
<dbReference type="Gene3D" id="3.90.1150.10">
    <property type="entry name" value="Aspartate Aminotransferase, domain 1"/>
    <property type="match status" value="1"/>
</dbReference>
<keyword evidence="7" id="KW-0963">Cytoplasm</keyword>
<comment type="similarity">
    <text evidence="7">Belongs to the class-III pyridoxal-phosphate-dependent aminotransferase family. ArgD subfamily.</text>
</comment>